<organism evidence="1 2">
    <name type="scientific">Actinobacillus ureae ATCC 25976</name>
    <dbReference type="NCBI Taxonomy" id="887324"/>
    <lineage>
        <taxon>Bacteria</taxon>
        <taxon>Pseudomonadati</taxon>
        <taxon>Pseudomonadota</taxon>
        <taxon>Gammaproteobacteria</taxon>
        <taxon>Pasteurellales</taxon>
        <taxon>Pasteurellaceae</taxon>
        <taxon>Actinobacillus</taxon>
    </lineage>
</organism>
<dbReference type="Proteomes" id="UP000005467">
    <property type="component" value="Unassembled WGS sequence"/>
</dbReference>
<comment type="caution">
    <text evidence="1">The sequence shown here is derived from an EMBL/GenBank/DDBJ whole genome shotgun (WGS) entry which is preliminary data.</text>
</comment>
<dbReference type="AlphaFoldDB" id="E8KGC5"/>
<proteinExistence type="predicted"/>
<accession>E8KGC5</accession>
<dbReference type="HOGENOM" id="CLU_2986210_0_0_6"/>
<gene>
    <name evidence="1" type="ORF">HMPREF0027_0892</name>
</gene>
<name>E8KGC5_9PAST</name>
<protein>
    <submittedName>
        <fullName evidence="1">Uncharacterized protein</fullName>
    </submittedName>
</protein>
<evidence type="ECO:0000313" key="2">
    <source>
        <dbReference type="Proteomes" id="UP000005467"/>
    </source>
</evidence>
<dbReference type="RefSeq" id="WP_005622464.1">
    <property type="nucleotide sequence ID" value="NZ_GL831080.1"/>
</dbReference>
<keyword evidence="2" id="KW-1185">Reference proteome</keyword>
<reference evidence="1 2" key="1">
    <citation type="submission" date="2011-01" db="EMBL/GenBank/DDBJ databases">
        <authorList>
            <person name="Muzny D."/>
            <person name="Qin X."/>
            <person name="Deng J."/>
            <person name="Jiang H."/>
            <person name="Liu Y."/>
            <person name="Qu J."/>
            <person name="Song X.-Z."/>
            <person name="Zhang L."/>
            <person name="Thornton R."/>
            <person name="Coyle M."/>
            <person name="Francisco L."/>
            <person name="Jackson L."/>
            <person name="Javaid M."/>
            <person name="Korchina V."/>
            <person name="Kovar C."/>
            <person name="Mata R."/>
            <person name="Mathew T."/>
            <person name="Ngo R."/>
            <person name="Nguyen L."/>
            <person name="Nguyen N."/>
            <person name="Okwuonu G."/>
            <person name="Ongeri F."/>
            <person name="Pham C."/>
            <person name="Simmons D."/>
            <person name="Wilczek-Boney K."/>
            <person name="Hale W."/>
            <person name="Jakkamsetti A."/>
            <person name="Pham P."/>
            <person name="Ruth R."/>
            <person name="San Lucas F."/>
            <person name="Warren J."/>
            <person name="Zhang J."/>
            <person name="Zhao Z."/>
            <person name="Zhou C."/>
            <person name="Zhu D."/>
            <person name="Lee S."/>
            <person name="Bess C."/>
            <person name="Blankenburg K."/>
            <person name="Forbes L."/>
            <person name="Fu Q."/>
            <person name="Gubbala S."/>
            <person name="Hirani K."/>
            <person name="Jayaseelan J.C."/>
            <person name="Lara F."/>
            <person name="Munidasa M."/>
            <person name="Palculict T."/>
            <person name="Patil S."/>
            <person name="Pu L.-L."/>
            <person name="Saada N."/>
            <person name="Tang L."/>
            <person name="Weissenberger G."/>
            <person name="Zhu Y."/>
            <person name="Hemphill L."/>
            <person name="Shang Y."/>
            <person name="Youmans B."/>
            <person name="Ayvaz T."/>
            <person name="Ross M."/>
            <person name="Santibanez J."/>
            <person name="Aqrawi P."/>
            <person name="Gross S."/>
            <person name="Joshi V."/>
            <person name="Fowler G."/>
            <person name="Nazareth L."/>
            <person name="Reid J."/>
            <person name="Worley K."/>
            <person name="Petrosino J."/>
            <person name="Highlander S."/>
            <person name="Gibbs R."/>
        </authorList>
    </citation>
    <scope>NUCLEOTIDE SEQUENCE [LARGE SCALE GENOMIC DNA]</scope>
    <source>
        <strain evidence="1 2">ATCC 25976</strain>
    </source>
</reference>
<sequence length="57" mass="6228">MRLVTESEAQHARAMVSVYDISLKTAQSSQVTSSVHQTFAQNAKELGLAQYDVAQSD</sequence>
<dbReference type="EMBL" id="AEVG01000059">
    <property type="protein sequence ID" value="EFX92057.1"/>
    <property type="molecule type" value="Genomic_DNA"/>
</dbReference>
<evidence type="ECO:0000313" key="1">
    <source>
        <dbReference type="EMBL" id="EFX92057.1"/>
    </source>
</evidence>